<gene>
    <name evidence="2" type="ORF">SAMN04488244_103164</name>
</gene>
<proteinExistence type="predicted"/>
<evidence type="ECO:0000259" key="1">
    <source>
        <dbReference type="PROSITE" id="PS51186"/>
    </source>
</evidence>
<dbReference type="PROSITE" id="PS51186">
    <property type="entry name" value="GNAT"/>
    <property type="match status" value="1"/>
</dbReference>
<dbReference type="AlphaFoldDB" id="A0A1H5UIJ9"/>
<organism evidence="2 3">
    <name type="scientific">Vibrio hangzhouensis</name>
    <dbReference type="NCBI Taxonomy" id="462991"/>
    <lineage>
        <taxon>Bacteria</taxon>
        <taxon>Pseudomonadati</taxon>
        <taxon>Pseudomonadota</taxon>
        <taxon>Gammaproteobacteria</taxon>
        <taxon>Vibrionales</taxon>
        <taxon>Vibrionaceae</taxon>
        <taxon>Vibrio</taxon>
    </lineage>
</organism>
<dbReference type="Pfam" id="PF13508">
    <property type="entry name" value="Acetyltransf_7"/>
    <property type="match status" value="1"/>
</dbReference>
<accession>A0A1H5UIJ9</accession>
<keyword evidence="3" id="KW-1185">Reference proteome</keyword>
<evidence type="ECO:0000313" key="3">
    <source>
        <dbReference type="Proteomes" id="UP000236721"/>
    </source>
</evidence>
<protein>
    <submittedName>
        <fullName evidence="2">Putative acetyltransferase</fullName>
    </submittedName>
</protein>
<keyword evidence="2" id="KW-0808">Transferase</keyword>
<dbReference type="InterPro" id="IPR000182">
    <property type="entry name" value="GNAT_dom"/>
</dbReference>
<reference evidence="3" key="1">
    <citation type="submission" date="2016-10" db="EMBL/GenBank/DDBJ databases">
        <authorList>
            <person name="Varghese N."/>
            <person name="Submissions S."/>
        </authorList>
    </citation>
    <scope>NUCLEOTIDE SEQUENCE [LARGE SCALE GENOMIC DNA]</scope>
    <source>
        <strain evidence="3">CGMCC 1.7062</strain>
    </source>
</reference>
<dbReference type="Gene3D" id="3.40.630.30">
    <property type="match status" value="1"/>
</dbReference>
<dbReference type="SUPFAM" id="SSF55729">
    <property type="entry name" value="Acyl-CoA N-acyltransferases (Nat)"/>
    <property type="match status" value="1"/>
</dbReference>
<dbReference type="OrthoDB" id="9797178at2"/>
<dbReference type="GO" id="GO:0016747">
    <property type="term" value="F:acyltransferase activity, transferring groups other than amino-acyl groups"/>
    <property type="evidence" value="ECO:0007669"/>
    <property type="project" value="InterPro"/>
</dbReference>
<dbReference type="EMBL" id="FNVG01000003">
    <property type="protein sequence ID" value="SEF74087.1"/>
    <property type="molecule type" value="Genomic_DNA"/>
</dbReference>
<feature type="domain" description="N-acetyltransferase" evidence="1">
    <location>
        <begin position="1"/>
        <end position="156"/>
    </location>
</feature>
<evidence type="ECO:0000313" key="2">
    <source>
        <dbReference type="EMBL" id="SEF74087.1"/>
    </source>
</evidence>
<sequence>MLIRTEAPADILVIDRLLKSVFETDAEADLVMALRENGQLTLSLVACDDDGAVVGHALFSPVLIDGNDLSWQGLAPLAVAKSHQGSGVARALLTEAFLTLPQFGYPACVVLGDPAFYSKFQFEPASAVGLECQWEVPEGAFQVRSLTEASLATLLDGVSGLVEYSAEFNQL</sequence>
<dbReference type="RefSeq" id="WP_103879129.1">
    <property type="nucleotide sequence ID" value="NZ_FNVG01000003.1"/>
</dbReference>
<name>A0A1H5UIJ9_9VIBR</name>
<dbReference type="InterPro" id="IPR016181">
    <property type="entry name" value="Acyl_CoA_acyltransferase"/>
</dbReference>
<dbReference type="Proteomes" id="UP000236721">
    <property type="component" value="Unassembled WGS sequence"/>
</dbReference>
<dbReference type="CDD" id="cd04301">
    <property type="entry name" value="NAT_SF"/>
    <property type="match status" value="1"/>
</dbReference>